<keyword evidence="1" id="KW-1133">Transmembrane helix</keyword>
<dbReference type="OrthoDB" id="7486109at2759"/>
<accession>A0A371CVV1</accession>
<reference evidence="2 3" key="1">
    <citation type="journal article" date="2018" name="Biotechnol. Biofuels">
        <title>Integrative visual omics of the white-rot fungus Polyporus brumalis exposes the biotechnological potential of its oxidative enzymes for delignifying raw plant biomass.</title>
        <authorList>
            <person name="Miyauchi S."/>
            <person name="Rancon A."/>
            <person name="Drula E."/>
            <person name="Hage H."/>
            <person name="Chaduli D."/>
            <person name="Favel A."/>
            <person name="Grisel S."/>
            <person name="Henrissat B."/>
            <person name="Herpoel-Gimbert I."/>
            <person name="Ruiz-Duenas F.J."/>
            <person name="Chevret D."/>
            <person name="Hainaut M."/>
            <person name="Lin J."/>
            <person name="Wang M."/>
            <person name="Pangilinan J."/>
            <person name="Lipzen A."/>
            <person name="Lesage-Meessen L."/>
            <person name="Navarro D."/>
            <person name="Riley R."/>
            <person name="Grigoriev I.V."/>
            <person name="Zhou S."/>
            <person name="Raouche S."/>
            <person name="Rosso M.N."/>
        </authorList>
    </citation>
    <scope>NUCLEOTIDE SEQUENCE [LARGE SCALE GENOMIC DNA]</scope>
    <source>
        <strain evidence="2 3">BRFM 1820</strain>
    </source>
</reference>
<evidence type="ECO:0000256" key="1">
    <source>
        <dbReference type="SAM" id="Phobius"/>
    </source>
</evidence>
<protein>
    <submittedName>
        <fullName evidence="2">Uncharacterized protein</fullName>
    </submittedName>
</protein>
<proteinExistence type="predicted"/>
<dbReference type="EMBL" id="KZ857450">
    <property type="protein sequence ID" value="RDX44414.1"/>
    <property type="molecule type" value="Genomic_DNA"/>
</dbReference>
<keyword evidence="1" id="KW-0812">Transmembrane</keyword>
<organism evidence="2 3">
    <name type="scientific">Lentinus brumalis</name>
    <dbReference type="NCBI Taxonomy" id="2498619"/>
    <lineage>
        <taxon>Eukaryota</taxon>
        <taxon>Fungi</taxon>
        <taxon>Dikarya</taxon>
        <taxon>Basidiomycota</taxon>
        <taxon>Agaricomycotina</taxon>
        <taxon>Agaricomycetes</taxon>
        <taxon>Polyporales</taxon>
        <taxon>Polyporaceae</taxon>
        <taxon>Lentinus</taxon>
    </lineage>
</organism>
<evidence type="ECO:0000313" key="3">
    <source>
        <dbReference type="Proteomes" id="UP000256964"/>
    </source>
</evidence>
<gene>
    <name evidence="2" type="ORF">OH76DRAFT_1099042</name>
</gene>
<dbReference type="Proteomes" id="UP000256964">
    <property type="component" value="Unassembled WGS sequence"/>
</dbReference>
<keyword evidence="3" id="KW-1185">Reference proteome</keyword>
<keyword evidence="1" id="KW-0472">Membrane</keyword>
<name>A0A371CVV1_9APHY</name>
<dbReference type="SUPFAM" id="SSF58104">
    <property type="entry name" value="Methyl-accepting chemotaxis protein (MCP) signaling domain"/>
    <property type="match status" value="1"/>
</dbReference>
<dbReference type="AlphaFoldDB" id="A0A371CVV1"/>
<dbReference type="Gene3D" id="1.10.287.950">
    <property type="entry name" value="Methyl-accepting chemotaxis protein"/>
    <property type="match status" value="1"/>
</dbReference>
<sequence length="264" mass="29770">MFLVLPISNVHCRAVRQSRGQKRTKDRPPIIQDIVLALEVADGSLPIKVPGLGACLKLVVGIYEEYQRLSARRRAAIRLAHKCTETVYMYSVINTCIDADFDSEAEREMREGAGKRIEEALRKALDLIRYQGKHCAAMNLLKRRQLEADMTACRELLADAMSIFMRAVRTGDAVERTSDSVERTRESVERAGESVERAGDSIGRIEDSVGRIEDSMRHVVNFAEGSRRSVDSLERHFQEFERRVSLIATVGVLGLVIIWARRLA</sequence>
<feature type="transmembrane region" description="Helical" evidence="1">
    <location>
        <begin position="244"/>
        <end position="261"/>
    </location>
</feature>
<evidence type="ECO:0000313" key="2">
    <source>
        <dbReference type="EMBL" id="RDX44414.1"/>
    </source>
</evidence>